<dbReference type="Pfam" id="PF01253">
    <property type="entry name" value="SUI1"/>
    <property type="match status" value="1"/>
</dbReference>
<proteinExistence type="inferred from homology"/>
<dbReference type="NCBIfam" id="NF002096">
    <property type="entry name" value="PRK00939.1"/>
    <property type="match status" value="1"/>
</dbReference>
<organism evidence="6 7">
    <name type="scientific">Candidatus Iainarchaeum sp</name>
    <dbReference type="NCBI Taxonomy" id="3101447"/>
    <lineage>
        <taxon>Archaea</taxon>
        <taxon>Candidatus Iainarchaeota</taxon>
        <taxon>Candidatus Iainarchaeia</taxon>
        <taxon>Candidatus Iainarchaeales</taxon>
        <taxon>Candidatus Iainarchaeaceae</taxon>
        <taxon>Candidatus Iainarchaeum</taxon>
    </lineage>
</organism>
<name>A0A8T4KT27_9ARCH</name>
<dbReference type="GO" id="GO:0002188">
    <property type="term" value="P:translation reinitiation"/>
    <property type="evidence" value="ECO:0007669"/>
    <property type="project" value="UniProtKB-UniRule"/>
</dbReference>
<dbReference type="InterPro" id="IPR036877">
    <property type="entry name" value="SUI1_dom_sf"/>
</dbReference>
<gene>
    <name evidence="6" type="primary">yciH</name>
    <name evidence="6" type="ORF">J4415_02730</name>
</gene>
<evidence type="ECO:0000256" key="2">
    <source>
        <dbReference type="ARBA" id="ARBA00022845"/>
    </source>
</evidence>
<dbReference type="PANTHER" id="PTHR12789">
    <property type="entry name" value="DENSITY-REGULATED PROTEIN HOMOLOG"/>
    <property type="match status" value="1"/>
</dbReference>
<evidence type="ECO:0000259" key="5">
    <source>
        <dbReference type="PROSITE" id="PS50296"/>
    </source>
</evidence>
<keyword evidence="2 4" id="KW-0810">Translation regulation</keyword>
<evidence type="ECO:0000256" key="3">
    <source>
        <dbReference type="ARBA" id="ARBA00022917"/>
    </source>
</evidence>
<dbReference type="InterPro" id="IPR005872">
    <property type="entry name" value="SUI1_arc_bac"/>
</dbReference>
<dbReference type="SUPFAM" id="SSF55159">
    <property type="entry name" value="eIF1-like"/>
    <property type="match status" value="1"/>
</dbReference>
<dbReference type="InterPro" id="IPR001950">
    <property type="entry name" value="SUI1"/>
</dbReference>
<dbReference type="PANTHER" id="PTHR12789:SF0">
    <property type="entry name" value="DENSITY-REGULATED PROTEIN"/>
    <property type="match status" value="1"/>
</dbReference>
<dbReference type="PIRSF" id="PIRSF037511">
    <property type="entry name" value="Transl_init_SUI1_pro"/>
    <property type="match status" value="1"/>
</dbReference>
<dbReference type="GO" id="GO:0003729">
    <property type="term" value="F:mRNA binding"/>
    <property type="evidence" value="ECO:0007669"/>
    <property type="project" value="TreeGrafter"/>
</dbReference>
<sequence>MEEVCQICGLPKNICVCTQITKEAQKIKVSAVKRAFGKIITTISGIDDMQTAKELEKIMKRKLACGGTTKGKTIELQGNHKRKIKGILIEQGYKGESIDDS</sequence>
<feature type="domain" description="SUI1" evidence="5">
    <location>
        <begin position="27"/>
        <end position="92"/>
    </location>
</feature>
<evidence type="ECO:0000256" key="1">
    <source>
        <dbReference type="ARBA" id="ARBA00005422"/>
    </source>
</evidence>
<dbReference type="Proteomes" id="UP000677687">
    <property type="component" value="Unassembled WGS sequence"/>
</dbReference>
<reference evidence="6" key="1">
    <citation type="submission" date="2021-03" db="EMBL/GenBank/DDBJ databases">
        <authorList>
            <person name="Jaffe A."/>
        </authorList>
    </citation>
    <scope>NUCLEOTIDE SEQUENCE</scope>
    <source>
        <strain evidence="6">RIFCSPHIGHO2_01_FULL_AR10_44_11</strain>
    </source>
</reference>
<dbReference type="Gene3D" id="3.30.780.10">
    <property type="entry name" value="SUI1-like domain"/>
    <property type="match status" value="1"/>
</dbReference>
<evidence type="ECO:0000256" key="4">
    <source>
        <dbReference type="PIRNR" id="PIRNR037511"/>
    </source>
</evidence>
<dbReference type="AlphaFoldDB" id="A0A8T4KT27"/>
<accession>A0A8T4KT27</accession>
<comment type="caution">
    <text evidence="6">The sequence shown here is derived from an EMBL/GenBank/DDBJ whole genome shotgun (WGS) entry which is preliminary data.</text>
</comment>
<keyword evidence="3 4" id="KW-0648">Protein biosynthesis</keyword>
<protein>
    <recommendedName>
        <fullName evidence="4">Protein translation factor SUI1 homolog</fullName>
    </recommendedName>
</protein>
<evidence type="ECO:0000313" key="7">
    <source>
        <dbReference type="Proteomes" id="UP000677687"/>
    </source>
</evidence>
<comment type="similarity">
    <text evidence="1 4">Belongs to the SUI1 family.</text>
</comment>
<dbReference type="EMBL" id="JAGVWD010000039">
    <property type="protein sequence ID" value="MBS3057521.1"/>
    <property type="molecule type" value="Genomic_DNA"/>
</dbReference>
<dbReference type="GO" id="GO:0001731">
    <property type="term" value="P:formation of translation preinitiation complex"/>
    <property type="evidence" value="ECO:0007669"/>
    <property type="project" value="UniProtKB-UniRule"/>
</dbReference>
<reference evidence="6" key="2">
    <citation type="submission" date="2021-05" db="EMBL/GenBank/DDBJ databases">
        <title>Protein family content uncovers lineage relationships and bacterial pathway maintenance mechanisms in DPANN archaea.</title>
        <authorList>
            <person name="Castelle C.J."/>
            <person name="Meheust R."/>
            <person name="Jaffe A.L."/>
            <person name="Seitz K."/>
            <person name="Gong X."/>
            <person name="Baker B.J."/>
            <person name="Banfield J.F."/>
        </authorList>
    </citation>
    <scope>NUCLEOTIDE SEQUENCE</scope>
    <source>
        <strain evidence="6">RIFCSPHIGHO2_01_FULL_AR10_44_11</strain>
    </source>
</reference>
<evidence type="ECO:0000313" key="6">
    <source>
        <dbReference type="EMBL" id="MBS3057521.1"/>
    </source>
</evidence>
<dbReference type="PROSITE" id="PS50296">
    <property type="entry name" value="SUI1"/>
    <property type="match status" value="1"/>
</dbReference>
<dbReference type="InterPro" id="IPR050318">
    <property type="entry name" value="DENR/SUI1_TIF"/>
</dbReference>
<dbReference type="GO" id="GO:0006417">
    <property type="term" value="P:regulation of translation"/>
    <property type="evidence" value="ECO:0007669"/>
    <property type="project" value="UniProtKB-KW"/>
</dbReference>
<dbReference type="GO" id="GO:0003743">
    <property type="term" value="F:translation initiation factor activity"/>
    <property type="evidence" value="ECO:0007669"/>
    <property type="project" value="UniProtKB-UniRule"/>
</dbReference>
<dbReference type="CDD" id="cd11567">
    <property type="entry name" value="YciH_like"/>
    <property type="match status" value="1"/>
</dbReference>